<dbReference type="Pfam" id="PF00106">
    <property type="entry name" value="adh_short"/>
    <property type="match status" value="1"/>
</dbReference>
<dbReference type="GO" id="GO:0016616">
    <property type="term" value="F:oxidoreductase activity, acting on the CH-OH group of donors, NAD or NADP as acceptor"/>
    <property type="evidence" value="ECO:0007669"/>
    <property type="project" value="TreeGrafter"/>
</dbReference>
<evidence type="ECO:0000256" key="3">
    <source>
        <dbReference type="RuleBase" id="RU000363"/>
    </source>
</evidence>
<evidence type="ECO:0000256" key="2">
    <source>
        <dbReference type="ARBA" id="ARBA00023002"/>
    </source>
</evidence>
<dbReference type="CDD" id="cd05233">
    <property type="entry name" value="SDR_c"/>
    <property type="match status" value="1"/>
</dbReference>
<dbReference type="InterPro" id="IPR002347">
    <property type="entry name" value="SDR_fam"/>
</dbReference>
<evidence type="ECO:0000313" key="5">
    <source>
        <dbReference type="Proteomes" id="UP001212997"/>
    </source>
</evidence>
<evidence type="ECO:0008006" key="6">
    <source>
        <dbReference type="Google" id="ProtNLM"/>
    </source>
</evidence>
<comment type="caution">
    <text evidence="4">The sequence shown here is derived from an EMBL/GenBank/DDBJ whole genome shotgun (WGS) entry which is preliminary data.</text>
</comment>
<dbReference type="PRINTS" id="PR00080">
    <property type="entry name" value="SDRFAMILY"/>
</dbReference>
<reference evidence="4" key="1">
    <citation type="submission" date="2022-07" db="EMBL/GenBank/DDBJ databases">
        <title>Genome Sequence of Physisporinus lineatus.</title>
        <authorList>
            <person name="Buettner E."/>
        </authorList>
    </citation>
    <scope>NUCLEOTIDE SEQUENCE</scope>
    <source>
        <strain evidence="4">VT162</strain>
    </source>
</reference>
<proteinExistence type="inferred from homology"/>
<dbReference type="Proteomes" id="UP001212997">
    <property type="component" value="Unassembled WGS sequence"/>
</dbReference>
<dbReference type="SUPFAM" id="SSF51735">
    <property type="entry name" value="NAD(P)-binding Rossmann-fold domains"/>
    <property type="match status" value="1"/>
</dbReference>
<dbReference type="PANTHER" id="PTHR42760:SF83">
    <property type="entry name" value="(3R)-3-HYDROXYACYL-COA DEHYDROGENASE"/>
    <property type="match status" value="1"/>
</dbReference>
<evidence type="ECO:0000256" key="1">
    <source>
        <dbReference type="ARBA" id="ARBA00006484"/>
    </source>
</evidence>
<dbReference type="GO" id="GO:0006633">
    <property type="term" value="P:fatty acid biosynthetic process"/>
    <property type="evidence" value="ECO:0007669"/>
    <property type="project" value="TreeGrafter"/>
</dbReference>
<evidence type="ECO:0000313" key="4">
    <source>
        <dbReference type="EMBL" id="KAJ3474435.1"/>
    </source>
</evidence>
<dbReference type="GO" id="GO:0048038">
    <property type="term" value="F:quinone binding"/>
    <property type="evidence" value="ECO:0007669"/>
    <property type="project" value="TreeGrafter"/>
</dbReference>
<comment type="similarity">
    <text evidence="1 3">Belongs to the short-chain dehydrogenases/reductases (SDR) family.</text>
</comment>
<dbReference type="EMBL" id="JANAWD010001063">
    <property type="protein sequence ID" value="KAJ3474435.1"/>
    <property type="molecule type" value="Genomic_DNA"/>
</dbReference>
<dbReference type="Gene3D" id="3.40.50.720">
    <property type="entry name" value="NAD(P)-binding Rossmann-like Domain"/>
    <property type="match status" value="1"/>
</dbReference>
<accession>A0AAD5UUK2</accession>
<dbReference type="PRINTS" id="PR00081">
    <property type="entry name" value="GDHRDH"/>
</dbReference>
<sequence>MSLLAGKVVCITGASRGIGRACAVESAKHGATGLALHYLGDKETTEEIETLRKEIESTYTHAKVEVIPGDIADPATSTKVVASAVKAFGRIDVLVSNAGICPFAEFLTMPHATWERTRQVNLDGTFYIVQAVANQMRDQTPQGGSIIGISSISALVGGGLQWSVKQRFNLKYDNQSSTIHRPSDLPTWTFEFSHYTPTKAGILSLMQSCAVALGKHNIRANAILPGTIATDINKEDLSDEEKRNYMVKRTALGRLGGQSSRYRIIFAFPHP</sequence>
<dbReference type="PANTHER" id="PTHR42760">
    <property type="entry name" value="SHORT-CHAIN DEHYDROGENASES/REDUCTASES FAMILY MEMBER"/>
    <property type="match status" value="1"/>
</dbReference>
<dbReference type="AlphaFoldDB" id="A0AAD5UUK2"/>
<keyword evidence="2" id="KW-0560">Oxidoreductase</keyword>
<dbReference type="InterPro" id="IPR036291">
    <property type="entry name" value="NAD(P)-bd_dom_sf"/>
</dbReference>
<keyword evidence="5" id="KW-1185">Reference proteome</keyword>
<gene>
    <name evidence="4" type="ORF">NLI96_g12460</name>
</gene>
<dbReference type="Pfam" id="PF13561">
    <property type="entry name" value="adh_short_C2"/>
    <property type="match status" value="1"/>
</dbReference>
<organism evidence="4 5">
    <name type="scientific">Meripilus lineatus</name>
    <dbReference type="NCBI Taxonomy" id="2056292"/>
    <lineage>
        <taxon>Eukaryota</taxon>
        <taxon>Fungi</taxon>
        <taxon>Dikarya</taxon>
        <taxon>Basidiomycota</taxon>
        <taxon>Agaricomycotina</taxon>
        <taxon>Agaricomycetes</taxon>
        <taxon>Polyporales</taxon>
        <taxon>Meripilaceae</taxon>
        <taxon>Meripilus</taxon>
    </lineage>
</organism>
<protein>
    <recommendedName>
        <fullName evidence="6">NAD(P)-binding protein</fullName>
    </recommendedName>
</protein>
<name>A0AAD5UUK2_9APHY</name>